<keyword evidence="3" id="KW-1003">Cell membrane</keyword>
<feature type="transmembrane region" description="Helical" evidence="7">
    <location>
        <begin position="99"/>
        <end position="118"/>
    </location>
</feature>
<feature type="transmembrane region" description="Helical" evidence="7">
    <location>
        <begin position="45"/>
        <end position="62"/>
    </location>
</feature>
<dbReference type="InterPro" id="IPR011701">
    <property type="entry name" value="MFS"/>
</dbReference>
<dbReference type="InterPro" id="IPR020846">
    <property type="entry name" value="MFS_dom"/>
</dbReference>
<evidence type="ECO:0000256" key="2">
    <source>
        <dbReference type="ARBA" id="ARBA00022448"/>
    </source>
</evidence>
<feature type="domain" description="Major facilitator superfamily (MFS) profile" evidence="8">
    <location>
        <begin position="1"/>
        <end position="391"/>
    </location>
</feature>
<keyword evidence="10" id="KW-1185">Reference proteome</keyword>
<organism evidence="9 10">
    <name type="scientific">Alicyclobacillus fodiniaquatilis</name>
    <dbReference type="NCBI Taxonomy" id="1661150"/>
    <lineage>
        <taxon>Bacteria</taxon>
        <taxon>Bacillati</taxon>
        <taxon>Bacillota</taxon>
        <taxon>Bacilli</taxon>
        <taxon>Bacillales</taxon>
        <taxon>Alicyclobacillaceae</taxon>
        <taxon>Alicyclobacillus</taxon>
    </lineage>
</organism>
<sequence length="400" mass="42424">MKIQAAAPFWIISYTMVVIMMGTNIPSPLYGLYGEMWNFSSGMTTLLFAMYAIVLVPSSLVFGQLSDSLGRKKLLLLGILVSAIGSVSFISAHHTGTLLVSRAVQGLCVGIWNGPAIATMAELRPAHRKIATLVASISIAVGIATGPLYAGLLAQYAPWPIRLPYAIHLMLLIPALVGVAMMPETVRQVTKSRRLHLPNVPKSIRRSFLITCFGGVVAWAVAGFFMVIAPSYVTTLVGIHNLAISGAIVSLMFCCSTLAQITLKRLTARTSIIIGFTLLMLGILGVIISISGQQLWLLLISTMLAGVGHGPVAAATLAMASELAPPQSRADVVSSYYAIGYLGICLPVLGLGFVAEWIGLYHGILIFASVIAAAMLLLAGMVLFHFRPADNSTEEVGEGA</sequence>
<evidence type="ECO:0000256" key="1">
    <source>
        <dbReference type="ARBA" id="ARBA00004651"/>
    </source>
</evidence>
<evidence type="ECO:0000259" key="8">
    <source>
        <dbReference type="PROSITE" id="PS50850"/>
    </source>
</evidence>
<comment type="subcellular location">
    <subcellularLocation>
        <location evidence="1">Cell membrane</location>
        <topology evidence="1">Multi-pass membrane protein</topology>
    </subcellularLocation>
</comment>
<keyword evidence="6 7" id="KW-0472">Membrane</keyword>
<evidence type="ECO:0000256" key="4">
    <source>
        <dbReference type="ARBA" id="ARBA00022692"/>
    </source>
</evidence>
<evidence type="ECO:0000313" key="9">
    <source>
        <dbReference type="EMBL" id="MFD1677976.1"/>
    </source>
</evidence>
<dbReference type="InterPro" id="IPR036259">
    <property type="entry name" value="MFS_trans_sf"/>
</dbReference>
<feature type="transmembrane region" description="Helical" evidence="7">
    <location>
        <begin position="239"/>
        <end position="259"/>
    </location>
</feature>
<dbReference type="Proteomes" id="UP001597079">
    <property type="component" value="Unassembled WGS sequence"/>
</dbReference>
<dbReference type="SUPFAM" id="SSF103473">
    <property type="entry name" value="MFS general substrate transporter"/>
    <property type="match status" value="1"/>
</dbReference>
<dbReference type="PANTHER" id="PTHR23517:SF13">
    <property type="entry name" value="MAJOR FACILITATOR SUPERFAMILY MFS_1"/>
    <property type="match status" value="1"/>
</dbReference>
<dbReference type="PANTHER" id="PTHR23517">
    <property type="entry name" value="RESISTANCE PROTEIN MDTM, PUTATIVE-RELATED-RELATED"/>
    <property type="match status" value="1"/>
</dbReference>
<dbReference type="EMBL" id="JBHUCX010000099">
    <property type="protein sequence ID" value="MFD1677976.1"/>
    <property type="molecule type" value="Genomic_DNA"/>
</dbReference>
<feature type="transmembrane region" description="Helical" evidence="7">
    <location>
        <begin position="7"/>
        <end position="25"/>
    </location>
</feature>
<feature type="transmembrane region" description="Helical" evidence="7">
    <location>
        <begin position="207"/>
        <end position="233"/>
    </location>
</feature>
<evidence type="ECO:0000313" key="10">
    <source>
        <dbReference type="Proteomes" id="UP001597079"/>
    </source>
</evidence>
<feature type="transmembrane region" description="Helical" evidence="7">
    <location>
        <begin position="360"/>
        <end position="384"/>
    </location>
</feature>
<evidence type="ECO:0000256" key="3">
    <source>
        <dbReference type="ARBA" id="ARBA00022475"/>
    </source>
</evidence>
<gene>
    <name evidence="9" type="ORF">ACFSB2_25240</name>
</gene>
<feature type="transmembrane region" description="Helical" evidence="7">
    <location>
        <begin position="74"/>
        <end position="93"/>
    </location>
</feature>
<evidence type="ECO:0000256" key="6">
    <source>
        <dbReference type="ARBA" id="ARBA00023136"/>
    </source>
</evidence>
<dbReference type="RefSeq" id="WP_377945918.1">
    <property type="nucleotide sequence ID" value="NZ_JBHUCX010000099.1"/>
</dbReference>
<protein>
    <submittedName>
        <fullName evidence="9">MFS transporter</fullName>
    </submittedName>
</protein>
<dbReference type="PROSITE" id="PS50850">
    <property type="entry name" value="MFS"/>
    <property type="match status" value="1"/>
</dbReference>
<keyword evidence="4 7" id="KW-0812">Transmembrane</keyword>
<keyword evidence="2" id="KW-0813">Transport</keyword>
<dbReference type="Gene3D" id="1.20.1250.20">
    <property type="entry name" value="MFS general substrate transporter like domains"/>
    <property type="match status" value="1"/>
</dbReference>
<proteinExistence type="predicted"/>
<keyword evidence="5 7" id="KW-1133">Transmembrane helix</keyword>
<feature type="transmembrane region" description="Helical" evidence="7">
    <location>
        <begin position="165"/>
        <end position="186"/>
    </location>
</feature>
<accession>A0ABW4JPZ8</accession>
<feature type="transmembrane region" description="Helical" evidence="7">
    <location>
        <begin position="130"/>
        <end position="153"/>
    </location>
</feature>
<name>A0ABW4JPZ8_9BACL</name>
<dbReference type="PRINTS" id="PR01036">
    <property type="entry name" value="TCRTETB"/>
</dbReference>
<feature type="transmembrane region" description="Helical" evidence="7">
    <location>
        <begin position="296"/>
        <end position="320"/>
    </location>
</feature>
<reference evidence="10" key="1">
    <citation type="journal article" date="2019" name="Int. J. Syst. Evol. Microbiol.">
        <title>The Global Catalogue of Microorganisms (GCM) 10K type strain sequencing project: providing services to taxonomists for standard genome sequencing and annotation.</title>
        <authorList>
            <consortium name="The Broad Institute Genomics Platform"/>
            <consortium name="The Broad Institute Genome Sequencing Center for Infectious Disease"/>
            <person name="Wu L."/>
            <person name="Ma J."/>
        </authorList>
    </citation>
    <scope>NUCLEOTIDE SEQUENCE [LARGE SCALE GENOMIC DNA]</scope>
    <source>
        <strain evidence="10">CGMCC 1.12286</strain>
    </source>
</reference>
<comment type="caution">
    <text evidence="9">The sequence shown here is derived from an EMBL/GenBank/DDBJ whole genome shotgun (WGS) entry which is preliminary data.</text>
</comment>
<feature type="transmembrane region" description="Helical" evidence="7">
    <location>
        <begin position="332"/>
        <end position="354"/>
    </location>
</feature>
<dbReference type="Pfam" id="PF07690">
    <property type="entry name" value="MFS_1"/>
    <property type="match status" value="1"/>
</dbReference>
<evidence type="ECO:0000256" key="5">
    <source>
        <dbReference type="ARBA" id="ARBA00022989"/>
    </source>
</evidence>
<dbReference type="InterPro" id="IPR050171">
    <property type="entry name" value="MFS_Transporters"/>
</dbReference>
<evidence type="ECO:0000256" key="7">
    <source>
        <dbReference type="SAM" id="Phobius"/>
    </source>
</evidence>
<feature type="transmembrane region" description="Helical" evidence="7">
    <location>
        <begin position="271"/>
        <end position="290"/>
    </location>
</feature>